<dbReference type="AlphaFoldDB" id="A0A1Z5STG8"/>
<evidence type="ECO:0000256" key="3">
    <source>
        <dbReference type="ARBA" id="ARBA00022692"/>
    </source>
</evidence>
<dbReference type="PANTHER" id="PTHR12804">
    <property type="entry name" value="MICROSOMAL SIGNAL PEPTIDASE 23 KD SUBUNIT SPC22/23"/>
    <property type="match status" value="1"/>
</dbReference>
<reference evidence="12 13" key="1">
    <citation type="submission" date="2017-01" db="EMBL/GenBank/DDBJ databases">
        <title>The recent genome duplication of the halophilic yeast Hortaea werneckii: insights from long-read sequencing.</title>
        <authorList>
            <person name="Sinha S."/>
            <person name="Flibotte S."/>
            <person name="Neira M."/>
            <person name="Lenassi M."/>
            <person name="Gostincar C."/>
            <person name="Stajich J.E."/>
            <person name="Nislow C.E."/>
        </authorList>
    </citation>
    <scope>NUCLEOTIDE SEQUENCE [LARGE SCALE GENOMIC DNA]</scope>
    <source>
        <strain evidence="12 13">EXF-2000</strain>
    </source>
</reference>
<dbReference type="GO" id="GO:0006465">
    <property type="term" value="P:signal peptide processing"/>
    <property type="evidence" value="ECO:0007669"/>
    <property type="project" value="UniProtKB-UniRule"/>
</dbReference>
<keyword evidence="3 11" id="KW-0812">Transmembrane</keyword>
<dbReference type="PIRSF" id="PIRSF016089">
    <property type="entry name" value="SPC22"/>
    <property type="match status" value="1"/>
</dbReference>
<comment type="caution">
    <text evidence="12">The sequence shown here is derived from an EMBL/GenBank/DDBJ whole genome shotgun (WGS) entry which is preliminary data.</text>
</comment>
<dbReference type="InterPro" id="IPR007653">
    <property type="entry name" value="SPC3"/>
</dbReference>
<dbReference type="Pfam" id="PF04573">
    <property type="entry name" value="SPC22"/>
    <property type="match status" value="3"/>
</dbReference>
<keyword evidence="6 11" id="KW-1133">Transmembrane helix</keyword>
<name>A0A1Z5STG8_HORWE</name>
<evidence type="ECO:0000256" key="8">
    <source>
        <dbReference type="ARBA" id="ARBA00045670"/>
    </source>
</evidence>
<dbReference type="STRING" id="1157616.A0A1Z5STG8"/>
<evidence type="ECO:0000256" key="10">
    <source>
        <dbReference type="SAM" id="MobiDB-lite"/>
    </source>
</evidence>
<keyword evidence="5" id="KW-0735">Signal-anchor</keyword>
<keyword evidence="13" id="KW-1185">Reference proteome</keyword>
<evidence type="ECO:0000256" key="11">
    <source>
        <dbReference type="SAM" id="Phobius"/>
    </source>
</evidence>
<evidence type="ECO:0000256" key="7">
    <source>
        <dbReference type="ARBA" id="ARBA00023136"/>
    </source>
</evidence>
<dbReference type="EMBL" id="MUNK01000260">
    <property type="protein sequence ID" value="OTA24092.1"/>
    <property type="molecule type" value="Genomic_DNA"/>
</dbReference>
<feature type="transmembrane region" description="Helical" evidence="11">
    <location>
        <begin position="12"/>
        <end position="32"/>
    </location>
</feature>
<protein>
    <recommendedName>
        <fullName evidence="9">Signal peptidase subunit 3</fullName>
    </recommendedName>
</protein>
<evidence type="ECO:0000313" key="12">
    <source>
        <dbReference type="EMBL" id="OTA24092.1"/>
    </source>
</evidence>
<accession>A0A1Z5STG8</accession>
<dbReference type="InParanoid" id="A0A1Z5STG8"/>
<proteinExistence type="inferred from homology"/>
<gene>
    <name evidence="12" type="ORF">BTJ68_11950</name>
</gene>
<evidence type="ECO:0000256" key="1">
    <source>
        <dbReference type="ARBA" id="ARBA00004648"/>
    </source>
</evidence>
<dbReference type="GO" id="GO:0005787">
    <property type="term" value="C:signal peptidase complex"/>
    <property type="evidence" value="ECO:0007669"/>
    <property type="project" value="UniProtKB-UniRule"/>
</dbReference>
<keyword evidence="7 9" id="KW-0472">Membrane</keyword>
<keyword evidence="4 9" id="KW-0256">Endoplasmic reticulum</keyword>
<comment type="subcellular location">
    <subcellularLocation>
        <location evidence="1">Endoplasmic reticulum membrane</location>
        <topology evidence="1">Single-pass type II membrane protein</topology>
    </subcellularLocation>
</comment>
<dbReference type="PROSITE" id="PS51257">
    <property type="entry name" value="PROKAR_LIPOPROTEIN"/>
    <property type="match status" value="1"/>
</dbReference>
<dbReference type="GO" id="GO:0045047">
    <property type="term" value="P:protein targeting to ER"/>
    <property type="evidence" value="ECO:0007669"/>
    <property type="project" value="TreeGrafter"/>
</dbReference>
<comment type="function">
    <text evidence="8">Essential component of the signal peptidase complex (SPC) which catalyzes the cleavage of N-terminal signal sequences from nascent proteins as they are translocated into the lumen of the endoplasmic reticulum. Essential for the SPC catalytic activity, possibly by stabilizing and positioning the active center of the complex close to the lumenal surface. Essential for viability.</text>
</comment>
<dbReference type="Proteomes" id="UP000194280">
    <property type="component" value="Unassembled WGS sequence"/>
</dbReference>
<dbReference type="OrthoDB" id="10261524at2759"/>
<comment type="similarity">
    <text evidence="2 9">Belongs to the SPCS3 family.</text>
</comment>
<evidence type="ECO:0000256" key="6">
    <source>
        <dbReference type="ARBA" id="ARBA00022989"/>
    </source>
</evidence>
<feature type="region of interest" description="Disordered" evidence="10">
    <location>
        <begin position="144"/>
        <end position="192"/>
    </location>
</feature>
<evidence type="ECO:0000256" key="9">
    <source>
        <dbReference type="PIRNR" id="PIRNR016089"/>
    </source>
</evidence>
<evidence type="ECO:0000256" key="5">
    <source>
        <dbReference type="ARBA" id="ARBA00022968"/>
    </source>
</evidence>
<evidence type="ECO:0000256" key="2">
    <source>
        <dbReference type="ARBA" id="ARBA00009289"/>
    </source>
</evidence>
<evidence type="ECO:0000256" key="4">
    <source>
        <dbReference type="ARBA" id="ARBA00022824"/>
    </source>
</evidence>
<dbReference type="FunCoup" id="A0A1Z5STG8">
    <property type="interactions" value="704"/>
</dbReference>
<dbReference type="VEuPathDB" id="FungiDB:BTJ68_11950"/>
<evidence type="ECO:0000313" key="13">
    <source>
        <dbReference type="Proteomes" id="UP000194280"/>
    </source>
</evidence>
<sequence length="276" mass="30798">MHNSLTRVQNVFGFFTSVAFAVACAIAVSVFLHPQAPAASLELRNVQVVKGRPHYYSTKREEYAHVKFDLDAGMAPHRHDQDTAQEELTTPIFPLLDLTSLFSWNTKQIFLYITASYPSSNHSTIPPSESIIWDAIIPADNSPFHPNTYIHPPHKNDASSKSQKSKKTKRSSAASKPYPPGGSPGIVQLSNQKPKYQITDISGRLASRSNATLTLHWNVQPWVGALWWTNAKRYGLWEGRKGGETKFEFPALKGTEVKREELRTETGGERNRGSPA</sequence>
<dbReference type="PANTHER" id="PTHR12804:SF0">
    <property type="entry name" value="SIGNAL PEPTIDASE COMPLEX SUBUNIT 3"/>
    <property type="match status" value="1"/>
</dbReference>
<organism evidence="12 13">
    <name type="scientific">Hortaea werneckii EXF-2000</name>
    <dbReference type="NCBI Taxonomy" id="1157616"/>
    <lineage>
        <taxon>Eukaryota</taxon>
        <taxon>Fungi</taxon>
        <taxon>Dikarya</taxon>
        <taxon>Ascomycota</taxon>
        <taxon>Pezizomycotina</taxon>
        <taxon>Dothideomycetes</taxon>
        <taxon>Dothideomycetidae</taxon>
        <taxon>Mycosphaerellales</taxon>
        <taxon>Teratosphaeriaceae</taxon>
        <taxon>Hortaea</taxon>
    </lineage>
</organism>